<reference evidence="3" key="1">
    <citation type="journal article" date="2020" name="BMC">
        <title>Leishmania infection induces a limited differential gene expression in the sand fly midgut.</title>
        <authorList>
            <person name="Coutinho-Abreu I.V."/>
            <person name="Serafim T.D."/>
            <person name="Meneses C."/>
            <person name="Kamhawi S."/>
            <person name="Oliveira F."/>
            <person name="Valenzuela J.G."/>
        </authorList>
    </citation>
    <scope>NUCLEOTIDE SEQUENCE</scope>
    <source>
        <strain evidence="3">Jacobina</strain>
        <tissue evidence="3">Midgut</tissue>
    </source>
</reference>
<dbReference type="PANTHER" id="PTHR46814">
    <property type="entry name" value="EGALITARIAN, ISOFORM B"/>
    <property type="match status" value="1"/>
</dbReference>
<dbReference type="EMBL" id="GITU01002959">
    <property type="protein sequence ID" value="MBC1171662.1"/>
    <property type="molecule type" value="Transcribed_RNA"/>
</dbReference>
<keyword evidence="3" id="KW-0378">Hydrolase</keyword>
<dbReference type="VEuPathDB" id="VectorBase:LLONM1_011343"/>
<dbReference type="Pfam" id="PF01612">
    <property type="entry name" value="DNA_pol_A_exo1"/>
    <property type="match status" value="1"/>
</dbReference>
<dbReference type="CTD" id="37757"/>
<feature type="domain" description="3'-5' exonuclease" evidence="2">
    <location>
        <begin position="466"/>
        <end position="658"/>
    </location>
</feature>
<dbReference type="AlphaFoldDB" id="A0A7G3AC32"/>
<accession>A0A7G3AC32</accession>
<dbReference type="RefSeq" id="XP_055690855.1">
    <property type="nucleotide sequence ID" value="XM_055834880.1"/>
</dbReference>
<dbReference type="SMART" id="SM00474">
    <property type="entry name" value="35EXOc"/>
    <property type="match status" value="1"/>
</dbReference>
<dbReference type="KEGG" id="lll:129794210"/>
<dbReference type="PANTHER" id="PTHR46814:SF1">
    <property type="entry name" value="EGALITARIAN, ISOFORM B"/>
    <property type="match status" value="1"/>
</dbReference>
<proteinExistence type="predicted"/>
<evidence type="ECO:0000313" key="3">
    <source>
        <dbReference type="EMBL" id="MBC1171662.1"/>
    </source>
</evidence>
<evidence type="ECO:0000259" key="2">
    <source>
        <dbReference type="SMART" id="SM00474"/>
    </source>
</evidence>
<dbReference type="InterPro" id="IPR056589">
    <property type="entry name" value="WH_Egal-1"/>
</dbReference>
<dbReference type="Pfam" id="PF23713">
    <property type="entry name" value="WHD_Egal"/>
    <property type="match status" value="3"/>
</dbReference>
<dbReference type="GO" id="GO:0003676">
    <property type="term" value="F:nucleic acid binding"/>
    <property type="evidence" value="ECO:0007669"/>
    <property type="project" value="InterPro"/>
</dbReference>
<dbReference type="GO" id="GO:0006139">
    <property type="term" value="P:nucleobase-containing compound metabolic process"/>
    <property type="evidence" value="ECO:0007669"/>
    <property type="project" value="InterPro"/>
</dbReference>
<keyword evidence="3" id="KW-0540">Nuclease</keyword>
<evidence type="ECO:0000256" key="1">
    <source>
        <dbReference type="SAM" id="MobiDB-lite"/>
    </source>
</evidence>
<dbReference type="InterPro" id="IPR036397">
    <property type="entry name" value="RNaseH_sf"/>
</dbReference>
<organism evidence="3">
    <name type="scientific">Lutzomyia longipalpis</name>
    <name type="common">Sand fly</name>
    <dbReference type="NCBI Taxonomy" id="7200"/>
    <lineage>
        <taxon>Eukaryota</taxon>
        <taxon>Metazoa</taxon>
        <taxon>Ecdysozoa</taxon>
        <taxon>Arthropoda</taxon>
        <taxon>Hexapoda</taxon>
        <taxon>Insecta</taxon>
        <taxon>Pterygota</taxon>
        <taxon>Neoptera</taxon>
        <taxon>Endopterygota</taxon>
        <taxon>Diptera</taxon>
        <taxon>Nematocera</taxon>
        <taxon>Psychodoidea</taxon>
        <taxon>Psychodidae</taxon>
        <taxon>Lutzomyia</taxon>
        <taxon>Lutzomyia</taxon>
    </lineage>
</organism>
<sequence length="945" mass="106078">METMEYELARNLTLLFFLERLLDKGEPRTLHDLSCQFGAKGFTREMRQIAGGSQSGLKKFLASYPALFYINGDYVHVNTYLSASPDDPSGATGGRRDYTQEAKEYFKNKLLMYGLGTEVPIRSLLGHRSQASPQVRHISGQHIKEFTDFLSKHPDTFTVIDEHVMLVETDDLKDIPVGERLHLPQPSIDTIATQQLLDFFAHWIENKGPILVDQLFHIVTSKFPEEMWLRMFKTPSDLSTFLKLFSDCFHIQSNLVTLLQKPRLSDAHIQQAQARARDQFNNNPTMRTLSPQMRLQNNNNLMQTIGDFKLNEPVTSTSSNSPTVSNKSEPNSGFESLVHDNDAKLDNLCDRNCPSGSIGSYYTRSSTPPTIPAHQNPSVQQVQVAQQPVEKTPAKNQTLKQRINSLVIKTLAENLEKDKQAMSALQAGNAANMGDGKAQNTNSAHMNNYFVGDTWKIKVLQNTRVIATIKECLFVTEAILKSAANDQVVISFDCEGINLGAKGQLTLVEIGTTRGEAFIFDILTCPEMVSDGGLKTLLESENVIKIIHDCRNDSINLFNQFGILMRNVFDTQSAHAILQLQNHGKQVYKVKNVSLNTLCEMYGAPINPMKDQLKNVYRRDQKYWARRPLSRDMLLYAAGDVLVLINEQLYAAMASAILPEYRGLLSELCTEQILMLIRPIEVKMRKKQRKISTEVADLRAKLSQSSNKNIVLSNREIRLLRYLDLTEEEKEKLKGSYKVAKKLEKLENLGQDRDQSDSEDDGEVAEHEYASLDSVPSDNSLPGAGTFSPRNSEPPSLTESMQLMDEILSDTTMDRMAKIDKLEAILSTATLLPNDPVFSQTPDQILSATSAILNANNEHNLKHQSYRDGEHKSSGKCCQCLCHDRGSNRGSVNNSGNRQKLVMKQDEACQTLSTGDIVITKIFFKEDQEKAQEKILTSTPKKVAN</sequence>
<dbReference type="CDD" id="cd06148">
    <property type="entry name" value="Egl_like_exo"/>
    <property type="match status" value="1"/>
</dbReference>
<name>A0A7G3AC32_LUTLO</name>
<feature type="compositionally biased region" description="Polar residues" evidence="1">
    <location>
        <begin position="788"/>
        <end position="797"/>
    </location>
</feature>
<dbReference type="GeneID" id="129794210"/>
<protein>
    <submittedName>
        <fullName evidence="3">Putative exonuclease</fullName>
    </submittedName>
</protein>
<dbReference type="Gene3D" id="3.30.420.10">
    <property type="entry name" value="Ribonuclease H-like superfamily/Ribonuclease H"/>
    <property type="match status" value="1"/>
</dbReference>
<dbReference type="InterPro" id="IPR012337">
    <property type="entry name" value="RNaseH-like_sf"/>
</dbReference>
<feature type="region of interest" description="Disordered" evidence="1">
    <location>
        <begin position="314"/>
        <end position="333"/>
    </location>
</feature>
<feature type="region of interest" description="Disordered" evidence="1">
    <location>
        <begin position="770"/>
        <end position="797"/>
    </location>
</feature>
<feature type="compositionally biased region" description="Low complexity" evidence="1">
    <location>
        <begin position="314"/>
        <end position="326"/>
    </location>
</feature>
<dbReference type="OrthoDB" id="26838at2759"/>
<dbReference type="SUPFAM" id="SSF53098">
    <property type="entry name" value="Ribonuclease H-like"/>
    <property type="match status" value="1"/>
</dbReference>
<dbReference type="GO" id="GO:0008408">
    <property type="term" value="F:3'-5' exonuclease activity"/>
    <property type="evidence" value="ECO:0007669"/>
    <property type="project" value="InterPro"/>
</dbReference>
<keyword evidence="3" id="KW-0269">Exonuclease</keyword>
<dbReference type="InterPro" id="IPR002562">
    <property type="entry name" value="3'-5'_exonuclease_dom"/>
</dbReference>